<evidence type="ECO:0000313" key="2">
    <source>
        <dbReference type="Proteomes" id="UP000019140"/>
    </source>
</evidence>
<reference evidence="1 2" key="1">
    <citation type="journal article" date="2014" name="Nature">
        <title>An environmental bacterial taxon with a large and distinct metabolic repertoire.</title>
        <authorList>
            <person name="Wilson M.C."/>
            <person name="Mori T."/>
            <person name="Ruckert C."/>
            <person name="Uria A.R."/>
            <person name="Helf M.J."/>
            <person name="Takada K."/>
            <person name="Gernert C."/>
            <person name="Steffens U.A."/>
            <person name="Heycke N."/>
            <person name="Schmitt S."/>
            <person name="Rinke C."/>
            <person name="Helfrich E.J."/>
            <person name="Brachmann A.O."/>
            <person name="Gurgui C."/>
            <person name="Wakimoto T."/>
            <person name="Kracht M."/>
            <person name="Crusemann M."/>
            <person name="Hentschel U."/>
            <person name="Abe I."/>
            <person name="Matsunaga S."/>
            <person name="Kalinowski J."/>
            <person name="Takeyama H."/>
            <person name="Piel J."/>
        </authorList>
    </citation>
    <scope>NUCLEOTIDE SEQUENCE [LARGE SCALE GENOMIC DNA]</scope>
    <source>
        <strain evidence="2">TSY2</strain>
    </source>
</reference>
<sequence length="108" mass="11563">MGYEWVAPVDEAADGPMFIPPKYGVQRLGPACMIADTPGGGGWGDPFTRDPELVLRDVWDEVGSVKGAARDYGVVIGADGRSVDFEATAALRVSRGEPSSLHREKKDD</sequence>
<evidence type="ECO:0008006" key="3">
    <source>
        <dbReference type="Google" id="ProtNLM"/>
    </source>
</evidence>
<gene>
    <name evidence="1" type="ORF">ETSY2_36195</name>
</gene>
<dbReference type="PATRIC" id="fig|1429439.4.peg.6107"/>
<name>W4LVD2_9BACT</name>
<dbReference type="HOGENOM" id="CLU_2192212_0_0_7"/>
<proteinExistence type="predicted"/>
<keyword evidence="2" id="KW-1185">Reference proteome</keyword>
<organism evidence="1 2">
    <name type="scientific">Candidatus Entotheonella gemina</name>
    <dbReference type="NCBI Taxonomy" id="1429439"/>
    <lineage>
        <taxon>Bacteria</taxon>
        <taxon>Pseudomonadati</taxon>
        <taxon>Nitrospinota/Tectimicrobiota group</taxon>
        <taxon>Candidatus Tectimicrobiota</taxon>
        <taxon>Candidatus Entotheonellia</taxon>
        <taxon>Candidatus Entotheonellales</taxon>
        <taxon>Candidatus Entotheonellaceae</taxon>
        <taxon>Candidatus Entotheonella</taxon>
    </lineage>
</organism>
<evidence type="ECO:0000313" key="1">
    <source>
        <dbReference type="EMBL" id="ETX02079.1"/>
    </source>
</evidence>
<dbReference type="Proteomes" id="UP000019140">
    <property type="component" value="Unassembled WGS sequence"/>
</dbReference>
<dbReference type="AlphaFoldDB" id="W4LVD2"/>
<protein>
    <recommendedName>
        <fullName evidence="3">Hydantoinase B/oxoprolinase domain-containing protein</fullName>
    </recommendedName>
</protein>
<dbReference type="EMBL" id="AZHX01001564">
    <property type="protein sequence ID" value="ETX02079.1"/>
    <property type="molecule type" value="Genomic_DNA"/>
</dbReference>
<accession>W4LVD2</accession>
<comment type="caution">
    <text evidence="1">The sequence shown here is derived from an EMBL/GenBank/DDBJ whole genome shotgun (WGS) entry which is preliminary data.</text>
</comment>